<name>A0A1A7BWN4_9BURK</name>
<feature type="transmembrane region" description="Helical" evidence="1">
    <location>
        <begin position="96"/>
        <end position="118"/>
    </location>
</feature>
<evidence type="ECO:0000313" key="2">
    <source>
        <dbReference type="EMBL" id="OBV37922.1"/>
    </source>
</evidence>
<sequence>MDYLSLKHFHMACAATSGALFLLRGAWMLRASPALQQRWVRIAPHLVDTALLASAITLAVWSGQSPGSQPWLTAKLCALLLYIVLGTIALKRGKTLAVRATAFAAALLVFAYIVAVAVTRQPWPF</sequence>
<dbReference type="EMBL" id="LOCQ01000059">
    <property type="protein sequence ID" value="OBV37922.1"/>
    <property type="molecule type" value="Genomic_DNA"/>
</dbReference>
<protein>
    <submittedName>
        <fullName evidence="2">Putative membrane protein SirB2</fullName>
    </submittedName>
</protein>
<accession>A0A1A7BWN4</accession>
<evidence type="ECO:0000313" key="3">
    <source>
        <dbReference type="Proteomes" id="UP000092713"/>
    </source>
</evidence>
<dbReference type="PANTHER" id="PTHR39594">
    <property type="entry name" value="PROTEIN YCHQ"/>
    <property type="match status" value="1"/>
</dbReference>
<dbReference type="Proteomes" id="UP000092713">
    <property type="component" value="Unassembled WGS sequence"/>
</dbReference>
<feature type="transmembrane region" description="Helical" evidence="1">
    <location>
        <begin position="41"/>
        <end position="60"/>
    </location>
</feature>
<dbReference type="OrthoDB" id="5588650at2"/>
<comment type="caution">
    <text evidence="2">The sequence shown here is derived from an EMBL/GenBank/DDBJ whole genome shotgun (WGS) entry which is preliminary data.</text>
</comment>
<keyword evidence="3" id="KW-1185">Reference proteome</keyword>
<dbReference type="PIRSF" id="PIRSF005610">
    <property type="entry name" value="SirB"/>
    <property type="match status" value="1"/>
</dbReference>
<dbReference type="STRING" id="1747903.ASR47_1004197"/>
<evidence type="ECO:0000256" key="1">
    <source>
        <dbReference type="SAM" id="Phobius"/>
    </source>
</evidence>
<organism evidence="2 3">
    <name type="scientific">Janthinobacterium psychrotolerans</name>
    <dbReference type="NCBI Taxonomy" id="1747903"/>
    <lineage>
        <taxon>Bacteria</taxon>
        <taxon>Pseudomonadati</taxon>
        <taxon>Pseudomonadota</taxon>
        <taxon>Betaproteobacteria</taxon>
        <taxon>Burkholderiales</taxon>
        <taxon>Oxalobacteraceae</taxon>
        <taxon>Janthinobacterium</taxon>
    </lineage>
</organism>
<keyword evidence="1" id="KW-0472">Membrane</keyword>
<dbReference type="Pfam" id="PF04247">
    <property type="entry name" value="SirB"/>
    <property type="match status" value="1"/>
</dbReference>
<keyword evidence="1" id="KW-0812">Transmembrane</keyword>
<keyword evidence="1" id="KW-1133">Transmembrane helix</keyword>
<dbReference type="PANTHER" id="PTHR39594:SF1">
    <property type="entry name" value="PROTEIN YCHQ"/>
    <property type="match status" value="1"/>
</dbReference>
<dbReference type="GO" id="GO:0005886">
    <property type="term" value="C:plasma membrane"/>
    <property type="evidence" value="ECO:0007669"/>
    <property type="project" value="TreeGrafter"/>
</dbReference>
<dbReference type="PATRIC" id="fig|1747903.4.peg.1454"/>
<dbReference type="InterPro" id="IPR007360">
    <property type="entry name" value="SirB"/>
</dbReference>
<dbReference type="RefSeq" id="WP_065309584.1">
    <property type="nucleotide sequence ID" value="NZ_LOCQ01000059.1"/>
</dbReference>
<feature type="transmembrane region" description="Helical" evidence="1">
    <location>
        <begin position="72"/>
        <end position="90"/>
    </location>
</feature>
<dbReference type="AlphaFoldDB" id="A0A1A7BWN4"/>
<proteinExistence type="predicted"/>
<gene>
    <name evidence="2" type="ORF">ASR47_1004197</name>
</gene>
<reference evidence="2 3" key="1">
    <citation type="submission" date="2016-04" db="EMBL/GenBank/DDBJ databases">
        <title>Draft genome sequence of Janthinobacterium psychrotolerans sp. nov., isolated from freshwater sediments in Denmark.</title>
        <authorList>
            <person name="Gong X."/>
            <person name="Skrivergaard S."/>
            <person name="Korsgaard B.S."/>
            <person name="Schreiber L."/>
            <person name="Marshall I.P."/>
            <person name="Finster K."/>
            <person name="Schramm A."/>
        </authorList>
    </citation>
    <scope>NUCLEOTIDE SEQUENCE [LARGE SCALE GENOMIC DNA]</scope>
    <source>
        <strain evidence="2 3">S3-2</strain>
    </source>
</reference>